<name>A0A428IZ00_9BACT</name>
<dbReference type="EMBL" id="RWIS01000018">
    <property type="protein sequence ID" value="RSK24185.1"/>
    <property type="molecule type" value="Genomic_DNA"/>
</dbReference>
<dbReference type="AlphaFoldDB" id="A0A428IZ00"/>
<dbReference type="Proteomes" id="UP000280066">
    <property type="component" value="Unassembled WGS sequence"/>
</dbReference>
<keyword evidence="2" id="KW-1185">Reference proteome</keyword>
<reference evidence="1 2" key="1">
    <citation type="submission" date="2018-12" db="EMBL/GenBank/DDBJ databases">
        <authorList>
            <person name="Feng G."/>
            <person name="Zhu H."/>
        </authorList>
    </citation>
    <scope>NUCLEOTIDE SEQUENCE [LARGE SCALE GENOMIC DNA]</scope>
    <source>
        <strain evidence="1 2">9PBR-2</strain>
    </source>
</reference>
<proteinExistence type="predicted"/>
<sequence>MTELHFKGNCLLFAVLYRLANPGSRIKWHRGRWWRWAPHFCVLHNDNVVDFKSEPHRNNTPLWFRGRMRVRSKDAYQAYISR</sequence>
<comment type="caution">
    <text evidence="1">The sequence shown here is derived from an EMBL/GenBank/DDBJ whole genome shotgun (WGS) entry which is preliminary data.</text>
</comment>
<dbReference type="RefSeq" id="WP_125433541.1">
    <property type="nucleotide sequence ID" value="NZ_RWIS01000018.1"/>
</dbReference>
<evidence type="ECO:0000313" key="1">
    <source>
        <dbReference type="EMBL" id="RSK24185.1"/>
    </source>
</evidence>
<organism evidence="1 2">
    <name type="scientific">Hymenobacter metallilatus</name>
    <dbReference type="NCBI Taxonomy" id="2493666"/>
    <lineage>
        <taxon>Bacteria</taxon>
        <taxon>Pseudomonadati</taxon>
        <taxon>Bacteroidota</taxon>
        <taxon>Cytophagia</taxon>
        <taxon>Cytophagales</taxon>
        <taxon>Hymenobacteraceae</taxon>
        <taxon>Hymenobacter</taxon>
    </lineage>
</organism>
<evidence type="ECO:0000313" key="2">
    <source>
        <dbReference type="Proteomes" id="UP000280066"/>
    </source>
</evidence>
<protein>
    <submittedName>
        <fullName evidence="1">Uncharacterized protein</fullName>
    </submittedName>
</protein>
<accession>A0A428IZ00</accession>
<gene>
    <name evidence="1" type="ORF">EI290_20610</name>
</gene>